<evidence type="ECO:0000256" key="5">
    <source>
        <dbReference type="ARBA" id="ARBA00022989"/>
    </source>
</evidence>
<dbReference type="PANTHER" id="PTHR24223:SF415">
    <property type="entry name" value="FI20190P1"/>
    <property type="match status" value="1"/>
</dbReference>
<keyword evidence="5 7" id="KW-1133">Transmembrane helix</keyword>
<proteinExistence type="predicted"/>
<dbReference type="GO" id="GO:0016020">
    <property type="term" value="C:membrane"/>
    <property type="evidence" value="ECO:0007669"/>
    <property type="project" value="InterPro"/>
</dbReference>
<reference evidence="9 10" key="1">
    <citation type="submission" date="2024-01" db="EMBL/GenBank/DDBJ databases">
        <title>Comparative genomics of Cryptococcus and Kwoniella reveals pathogenesis evolution and contrasting modes of karyotype evolution via chromosome fusion or intercentromeric recombination.</title>
        <authorList>
            <person name="Coelho M.A."/>
            <person name="David-Palma M."/>
            <person name="Shea T."/>
            <person name="Bowers K."/>
            <person name="McGinley-Smith S."/>
            <person name="Mohammad A.W."/>
            <person name="Gnirke A."/>
            <person name="Yurkov A.M."/>
            <person name="Nowrousian M."/>
            <person name="Sun S."/>
            <person name="Cuomo C.A."/>
            <person name="Heitman J."/>
        </authorList>
    </citation>
    <scope>NUCLEOTIDE SEQUENCE [LARGE SCALE GENOMIC DNA]</scope>
    <source>
        <strain evidence="9 10">CBS 6074</strain>
    </source>
</reference>
<protein>
    <recommendedName>
        <fullName evidence="8">ABC transmembrane type-1 domain-containing protein</fullName>
    </recommendedName>
</protein>
<feature type="transmembrane region" description="Helical" evidence="7">
    <location>
        <begin position="311"/>
        <end position="337"/>
    </location>
</feature>
<keyword evidence="1" id="KW-0813">Transport</keyword>
<feature type="transmembrane region" description="Helical" evidence="7">
    <location>
        <begin position="220"/>
        <end position="242"/>
    </location>
</feature>
<dbReference type="Proteomes" id="UP001355207">
    <property type="component" value="Chromosome 11"/>
</dbReference>
<accession>A0AAX4K5G9</accession>
<evidence type="ECO:0000256" key="7">
    <source>
        <dbReference type="SAM" id="Phobius"/>
    </source>
</evidence>
<dbReference type="InterPro" id="IPR011527">
    <property type="entry name" value="ABC1_TM_dom"/>
</dbReference>
<gene>
    <name evidence="9" type="ORF">L201_007859</name>
</gene>
<dbReference type="Pfam" id="PF00664">
    <property type="entry name" value="ABC_membrane"/>
    <property type="match status" value="1"/>
</dbReference>
<feature type="transmembrane region" description="Helical" evidence="7">
    <location>
        <begin position="283"/>
        <end position="305"/>
    </location>
</feature>
<dbReference type="PROSITE" id="PS50929">
    <property type="entry name" value="ABC_TM1F"/>
    <property type="match status" value="1"/>
</dbReference>
<organism evidence="9 10">
    <name type="scientific">Kwoniella dendrophila CBS 6074</name>
    <dbReference type="NCBI Taxonomy" id="1295534"/>
    <lineage>
        <taxon>Eukaryota</taxon>
        <taxon>Fungi</taxon>
        <taxon>Dikarya</taxon>
        <taxon>Basidiomycota</taxon>
        <taxon>Agaricomycotina</taxon>
        <taxon>Tremellomycetes</taxon>
        <taxon>Tremellales</taxon>
        <taxon>Cryptococcaceae</taxon>
        <taxon>Kwoniella</taxon>
    </lineage>
</organism>
<dbReference type="GO" id="GO:0005524">
    <property type="term" value="F:ATP binding"/>
    <property type="evidence" value="ECO:0007669"/>
    <property type="project" value="UniProtKB-KW"/>
</dbReference>
<dbReference type="SUPFAM" id="SSF90123">
    <property type="entry name" value="ABC transporter transmembrane region"/>
    <property type="match status" value="1"/>
</dbReference>
<evidence type="ECO:0000256" key="3">
    <source>
        <dbReference type="ARBA" id="ARBA00022741"/>
    </source>
</evidence>
<evidence type="ECO:0000313" key="9">
    <source>
        <dbReference type="EMBL" id="WWC92897.1"/>
    </source>
</evidence>
<feature type="domain" description="ABC transmembrane type-1" evidence="8">
    <location>
        <begin position="178"/>
        <end position="400"/>
    </location>
</feature>
<evidence type="ECO:0000259" key="8">
    <source>
        <dbReference type="PROSITE" id="PS50929"/>
    </source>
</evidence>
<name>A0AAX4K5G9_9TREE</name>
<evidence type="ECO:0000256" key="4">
    <source>
        <dbReference type="ARBA" id="ARBA00022840"/>
    </source>
</evidence>
<dbReference type="InterPro" id="IPR050173">
    <property type="entry name" value="ABC_transporter_C-like"/>
</dbReference>
<dbReference type="Gene3D" id="1.20.1560.10">
    <property type="entry name" value="ABC transporter type 1, transmembrane domain"/>
    <property type="match status" value="1"/>
</dbReference>
<keyword evidence="10" id="KW-1185">Reference proteome</keyword>
<dbReference type="EMBL" id="CP144108">
    <property type="protein sequence ID" value="WWC92897.1"/>
    <property type="molecule type" value="Genomic_DNA"/>
</dbReference>
<keyword evidence="3" id="KW-0547">Nucleotide-binding</keyword>
<dbReference type="AlphaFoldDB" id="A0AAX4K5G9"/>
<evidence type="ECO:0000256" key="6">
    <source>
        <dbReference type="ARBA" id="ARBA00023136"/>
    </source>
</evidence>
<dbReference type="GO" id="GO:0140359">
    <property type="term" value="F:ABC-type transporter activity"/>
    <property type="evidence" value="ECO:0007669"/>
    <property type="project" value="InterPro"/>
</dbReference>
<dbReference type="PANTHER" id="PTHR24223">
    <property type="entry name" value="ATP-BINDING CASSETTE SUB-FAMILY C"/>
    <property type="match status" value="1"/>
</dbReference>
<dbReference type="GeneID" id="91098527"/>
<evidence type="ECO:0000313" key="10">
    <source>
        <dbReference type="Proteomes" id="UP001355207"/>
    </source>
</evidence>
<dbReference type="InterPro" id="IPR036640">
    <property type="entry name" value="ABC1_TM_sf"/>
</dbReference>
<sequence length="462" mass="52368">MPIPFYKPSEAPEAVFQGQVFPLAHANPFSQFLYTWITPLLKVGYSRPLQIEDLWSLDDESKCLTHAKRLQDHFMRRMPPSRRIKDEAKNTIEDQVVNAATEKPDVSPSEKKTHNKHLKLGEPDPEHIKLYGAKKAQKIAYDKLAIEDGREYDMSLWYSIYHSVWPQYWSAVAICTTAQALRVTAPLVTKQLLEYLTTAHSYYTSSKNGGSPPLGIPKSAGYGIGLAMALFVKQFLASLLAFKGDQIQSLMGSEMKNAMVDLVARKSMKLSGKSRNEMNNGRLFTLVSSDCMIVGWTLGGLASLIVDPITLIAGIALLIYNLGYSALVGVAVLAVAAPAQGWFVKLFYNYSDQKEQYTDTRVRLLTEILNNVRAVKLYAYERFFGDKVADIRREELKKIFGYNSHRIQTILYYDRILVLDQGRLKEFDTPLNLFDQKGSIFRSLCDTKHIQREDIIKIKEQS</sequence>
<evidence type="ECO:0000256" key="1">
    <source>
        <dbReference type="ARBA" id="ARBA00022448"/>
    </source>
</evidence>
<dbReference type="RefSeq" id="XP_066079659.1">
    <property type="nucleotide sequence ID" value="XM_066223562.1"/>
</dbReference>
<keyword evidence="6 7" id="KW-0472">Membrane</keyword>
<keyword evidence="4" id="KW-0067">ATP-binding</keyword>
<keyword evidence="2 7" id="KW-0812">Transmembrane</keyword>
<evidence type="ECO:0000256" key="2">
    <source>
        <dbReference type="ARBA" id="ARBA00022692"/>
    </source>
</evidence>